<protein>
    <submittedName>
        <fullName evidence="3">N-acetylglucosamine kinase</fullName>
    </submittedName>
</protein>
<proteinExistence type="predicted"/>
<accession>A0A7V7PTA5</accession>
<dbReference type="EMBL" id="VZDO01000001">
    <property type="protein sequence ID" value="KAB0682939.1"/>
    <property type="molecule type" value="Genomic_DNA"/>
</dbReference>
<feature type="region of interest" description="Disordered" evidence="1">
    <location>
        <begin position="1"/>
        <end position="22"/>
    </location>
</feature>
<evidence type="ECO:0000259" key="2">
    <source>
        <dbReference type="Pfam" id="PF01869"/>
    </source>
</evidence>
<sequence length="342" mass="35057">MAAANPRLEGGPLHRRGGGGRGVTVLAVDGGGSSVRLAMADREGDLVRFVSRDGGMNPLDNPDWLGNLRRALDAVEAELGAVDFAVLGVPATGEVPDNDRRVAAEIAGFLPVPHAIRNDVALAHYGAFAGGPGILVLSGTGSMAMAGPGGDAALERTGGWGEEIGDEGSALWIGREALSLAARTVDGRADAVPLRDALFRHLGLDASDGLAALLGWYYGQPHRRSATAALARVIDALAAGGDAHAGAIVDRAGELLSEHADALRRRLPGAAAWPWSHAGGAFASERLRARVAELQGSRPQPPSLPPIGGGLLEAARRGGLAPYAGWIARLRGALAAANKEKT</sequence>
<dbReference type="InterPro" id="IPR002731">
    <property type="entry name" value="ATPase_BadF"/>
</dbReference>
<dbReference type="Gene3D" id="3.30.420.40">
    <property type="match status" value="2"/>
</dbReference>
<dbReference type="PANTHER" id="PTHR43190">
    <property type="entry name" value="N-ACETYL-D-GLUCOSAMINE KINASE"/>
    <property type="match status" value="1"/>
</dbReference>
<name>A0A7V7PTA5_9HYPH</name>
<keyword evidence="4" id="KW-1185">Reference proteome</keyword>
<reference evidence="3 4" key="1">
    <citation type="submission" date="2019-09" db="EMBL/GenBank/DDBJ databases">
        <title>YIM 132180 draft genome.</title>
        <authorList>
            <person name="Zhang K."/>
        </authorList>
    </citation>
    <scope>NUCLEOTIDE SEQUENCE [LARGE SCALE GENOMIC DNA]</scope>
    <source>
        <strain evidence="3 4">YIM 132180</strain>
    </source>
</reference>
<dbReference type="Proteomes" id="UP000432089">
    <property type="component" value="Unassembled WGS sequence"/>
</dbReference>
<dbReference type="GO" id="GO:0016301">
    <property type="term" value="F:kinase activity"/>
    <property type="evidence" value="ECO:0007669"/>
    <property type="project" value="UniProtKB-KW"/>
</dbReference>
<dbReference type="AlphaFoldDB" id="A0A7V7PTA5"/>
<dbReference type="Pfam" id="PF01869">
    <property type="entry name" value="BcrAD_BadFG"/>
    <property type="match status" value="1"/>
</dbReference>
<keyword evidence="3" id="KW-0418">Kinase</keyword>
<comment type="caution">
    <text evidence="3">The sequence shown here is derived from an EMBL/GenBank/DDBJ whole genome shotgun (WGS) entry which is preliminary data.</text>
</comment>
<dbReference type="PANTHER" id="PTHR43190:SF3">
    <property type="entry name" value="N-ACETYL-D-GLUCOSAMINE KINASE"/>
    <property type="match status" value="1"/>
</dbReference>
<feature type="domain" description="ATPase BadF/BadG/BcrA/BcrD type" evidence="2">
    <location>
        <begin position="28"/>
        <end position="287"/>
    </location>
</feature>
<evidence type="ECO:0000256" key="1">
    <source>
        <dbReference type="SAM" id="MobiDB-lite"/>
    </source>
</evidence>
<dbReference type="SUPFAM" id="SSF53067">
    <property type="entry name" value="Actin-like ATPase domain"/>
    <property type="match status" value="2"/>
</dbReference>
<evidence type="ECO:0000313" key="3">
    <source>
        <dbReference type="EMBL" id="KAB0682939.1"/>
    </source>
</evidence>
<organism evidence="3 4">
    <name type="scientific">Plantimonas leprariae</name>
    <dbReference type="NCBI Taxonomy" id="2615207"/>
    <lineage>
        <taxon>Bacteria</taxon>
        <taxon>Pseudomonadati</taxon>
        <taxon>Pseudomonadota</taxon>
        <taxon>Alphaproteobacteria</taxon>
        <taxon>Hyphomicrobiales</taxon>
        <taxon>Aurantimonadaceae</taxon>
        <taxon>Plantimonas</taxon>
    </lineage>
</organism>
<keyword evidence="3" id="KW-0808">Transferase</keyword>
<gene>
    <name evidence="3" type="ORF">F6X38_02335</name>
</gene>
<dbReference type="InterPro" id="IPR052519">
    <property type="entry name" value="Euk-type_GlcNAc_Kinase"/>
</dbReference>
<feature type="compositionally biased region" description="Low complexity" evidence="1">
    <location>
        <begin position="1"/>
        <end position="11"/>
    </location>
</feature>
<evidence type="ECO:0000313" key="4">
    <source>
        <dbReference type="Proteomes" id="UP000432089"/>
    </source>
</evidence>
<dbReference type="InterPro" id="IPR043129">
    <property type="entry name" value="ATPase_NBD"/>
</dbReference>